<comment type="caution">
    <text evidence="2">The sequence shown here is derived from an EMBL/GenBank/DDBJ whole genome shotgun (WGS) entry which is preliminary data.</text>
</comment>
<evidence type="ECO:0000259" key="1">
    <source>
        <dbReference type="Pfam" id="PF01636"/>
    </source>
</evidence>
<dbReference type="RefSeq" id="WP_344527787.1">
    <property type="nucleotide sequence ID" value="NZ_BAAAUG010000156.1"/>
</dbReference>
<evidence type="ECO:0000313" key="3">
    <source>
        <dbReference type="Proteomes" id="UP001501637"/>
    </source>
</evidence>
<name>A0ABP6NBP7_9ACTN</name>
<feature type="domain" description="Aminoglycoside phosphotransferase" evidence="1">
    <location>
        <begin position="65"/>
        <end position="246"/>
    </location>
</feature>
<dbReference type="Proteomes" id="UP001501637">
    <property type="component" value="Unassembled WGS sequence"/>
</dbReference>
<dbReference type="InterPro" id="IPR011009">
    <property type="entry name" value="Kinase-like_dom_sf"/>
</dbReference>
<reference evidence="3" key="1">
    <citation type="journal article" date="2019" name="Int. J. Syst. Evol. Microbiol.">
        <title>The Global Catalogue of Microorganisms (GCM) 10K type strain sequencing project: providing services to taxonomists for standard genome sequencing and annotation.</title>
        <authorList>
            <consortium name="The Broad Institute Genomics Platform"/>
            <consortium name="The Broad Institute Genome Sequencing Center for Infectious Disease"/>
            <person name="Wu L."/>
            <person name="Ma J."/>
        </authorList>
    </citation>
    <scope>NUCLEOTIDE SEQUENCE [LARGE SCALE GENOMIC DNA]</scope>
    <source>
        <strain evidence="3">JCM 9092</strain>
    </source>
</reference>
<gene>
    <name evidence="2" type="ORF">GCM10010449_68330</name>
</gene>
<keyword evidence="3" id="KW-1185">Reference proteome</keyword>
<protein>
    <submittedName>
        <fullName evidence="2">Aminoglycoside phosphotransferase family protein</fullName>
    </submittedName>
</protein>
<dbReference type="InterPro" id="IPR002575">
    <property type="entry name" value="Aminoglycoside_PTrfase"/>
</dbReference>
<accession>A0ABP6NBP7</accession>
<organism evidence="2 3">
    <name type="scientific">Streptomyces rectiviolaceus</name>
    <dbReference type="NCBI Taxonomy" id="332591"/>
    <lineage>
        <taxon>Bacteria</taxon>
        <taxon>Bacillati</taxon>
        <taxon>Actinomycetota</taxon>
        <taxon>Actinomycetes</taxon>
        <taxon>Kitasatosporales</taxon>
        <taxon>Streptomycetaceae</taxon>
        <taxon>Streptomyces</taxon>
    </lineage>
</organism>
<dbReference type="SUPFAM" id="SSF56112">
    <property type="entry name" value="Protein kinase-like (PK-like)"/>
    <property type="match status" value="1"/>
</dbReference>
<dbReference type="EMBL" id="BAAAUG010000156">
    <property type="protein sequence ID" value="GAA3138485.1"/>
    <property type="molecule type" value="Genomic_DNA"/>
</dbReference>
<dbReference type="Pfam" id="PF01636">
    <property type="entry name" value="APH"/>
    <property type="match status" value="1"/>
</dbReference>
<sequence length="312" mass="32827">MTALLPALTAKVRHTAHRAPRACACAPEAVLVDRDDATVVRHGGIVAKAHAPGTDPTGLAARLKVAAALNGTLLPPLGETAVPLHGRLVTLWEAGTPVDRDDPDAAPWEAVATLLARLHATPTAELPHPLPDMRGPTKAARAMTRMRAASPHPAAVPVERAWATLPAWARAEAPAPLPGLLCHGDLHLGQLVRTPEGRWLLIDVDDLGLGDPAWDLARPAAWYACGLLAPEEWTRFLAAYRAARGPAIPADGTDPWPALDVPARALTAQTAALAIAKSVKENRPLDEIEQAVVDACDRMAAVPPELAPTATK</sequence>
<proteinExistence type="predicted"/>
<evidence type="ECO:0000313" key="2">
    <source>
        <dbReference type="EMBL" id="GAA3138485.1"/>
    </source>
</evidence>
<dbReference type="Gene3D" id="3.90.1200.10">
    <property type="match status" value="1"/>
</dbReference>